<dbReference type="GO" id="GO:0032259">
    <property type="term" value="P:methylation"/>
    <property type="evidence" value="ECO:0007669"/>
    <property type="project" value="UniProtKB-KW"/>
</dbReference>
<dbReference type="eggNOG" id="COG0500">
    <property type="taxonomic scope" value="Bacteria"/>
</dbReference>
<dbReference type="STRING" id="697282.Mettu_1289"/>
<dbReference type="GO" id="GO:0008168">
    <property type="term" value="F:methyltransferase activity"/>
    <property type="evidence" value="ECO:0007669"/>
    <property type="project" value="UniProtKB-KW"/>
</dbReference>
<keyword evidence="1" id="KW-0489">Methyltransferase</keyword>
<sequence length="390" mass="44354">MASTQPIHKCHSCEFEGLRSFEKAGNLLAVTSDCRSWEDKFLVGVCPQCGLVQKVVDESWSKSTKRIYSSYDLYHQSVDRSEQLIFDQDIGVALPRSEVMFRNFFGKFTIPESGRFLDLGCGTGPTLKAFSAQVQNWSLFGFDPHLPDRERVLKIPNVCDVYEGELADIENTFDLITAVHVLEHVTNPLSFLRSMRDRMHENSLAILQVPHFPDSPFDISIFDHCSHFSKQSIEILLARAGLQIEYLDTQLLPKEISIVARRTEDVIQRNQDNNLLSQQSAIVEASIAWLSALQEQALTTKTDVLGVFGTSIGANWLYGILHDRIAFFVDEDPLRYGREYRGRYVYSPKDIPQGSKVLMPLPRDIACQIRERLNPHQCEFILPPEDALNN</sequence>
<evidence type="ECO:0000313" key="2">
    <source>
        <dbReference type="Proteomes" id="UP000004664"/>
    </source>
</evidence>
<name>G3IT01_METTV</name>
<reference evidence="1 2" key="1">
    <citation type="submission" date="2011-06" db="EMBL/GenBank/DDBJ databases">
        <title>Genomic sequence of Methylobacter tundripaludum SV96.</title>
        <authorList>
            <consortium name="US DOE Joint Genome Institute"/>
            <person name="Lucas S."/>
            <person name="Han J."/>
            <person name="Lapidus A."/>
            <person name="Cheng J.-F."/>
            <person name="Goodwin L."/>
            <person name="Pitluck S."/>
            <person name="Held B."/>
            <person name="Detter J.C."/>
            <person name="Han C."/>
            <person name="Tapia R."/>
            <person name="Land M."/>
            <person name="Hauser L."/>
            <person name="Kyrpides N."/>
            <person name="Ivanova N."/>
            <person name="Ovchinnikova G."/>
            <person name="Pagani I."/>
            <person name="Klotz M.G."/>
            <person name="Dispirito A.A."/>
            <person name="Murrell J.C."/>
            <person name="Dunfield P."/>
            <person name="Kalyuzhnaya M.G."/>
            <person name="Svenning M."/>
            <person name="Trotsenko Y.A."/>
            <person name="Stein L.Y."/>
            <person name="Woyke T."/>
        </authorList>
    </citation>
    <scope>NUCLEOTIDE SEQUENCE [LARGE SCALE GENOMIC DNA]</scope>
    <source>
        <strain evidence="2">ATCC BAA-1195 / DSM 17260 / SV96</strain>
    </source>
</reference>
<proteinExistence type="predicted"/>
<dbReference type="RefSeq" id="WP_006890446.1">
    <property type="nucleotide sequence ID" value="NZ_JH109152.1"/>
</dbReference>
<keyword evidence="2" id="KW-1185">Reference proteome</keyword>
<organism evidence="1 2">
    <name type="scientific">Methylobacter tundripaludum (strain ATCC BAA-1195 / DSM 17260 / SV96)</name>
    <dbReference type="NCBI Taxonomy" id="697282"/>
    <lineage>
        <taxon>Bacteria</taxon>
        <taxon>Pseudomonadati</taxon>
        <taxon>Pseudomonadota</taxon>
        <taxon>Gammaproteobacteria</taxon>
        <taxon>Methylococcales</taxon>
        <taxon>Methylococcaceae</taxon>
        <taxon>Methylobacter</taxon>
    </lineage>
</organism>
<dbReference type="HOGENOM" id="CLU_066410_0_0_6"/>
<dbReference type="PANTHER" id="PTHR43861">
    <property type="entry name" value="TRANS-ACONITATE 2-METHYLTRANSFERASE-RELATED"/>
    <property type="match status" value="1"/>
</dbReference>
<keyword evidence="1" id="KW-0808">Transferase</keyword>
<evidence type="ECO:0000313" key="1">
    <source>
        <dbReference type="EMBL" id="EGW22475.1"/>
    </source>
</evidence>
<dbReference type="InterPro" id="IPR029063">
    <property type="entry name" value="SAM-dependent_MTases_sf"/>
</dbReference>
<dbReference type="Gene3D" id="3.40.50.150">
    <property type="entry name" value="Vaccinia Virus protein VP39"/>
    <property type="match status" value="1"/>
</dbReference>
<dbReference type="CDD" id="cd02440">
    <property type="entry name" value="AdoMet_MTases"/>
    <property type="match status" value="1"/>
</dbReference>
<accession>G3IT01</accession>
<gene>
    <name evidence="1" type="ORF">Mettu_1289</name>
</gene>
<dbReference type="AlphaFoldDB" id="G3IT01"/>
<dbReference type="EMBL" id="JH109152">
    <property type="protein sequence ID" value="EGW22475.1"/>
    <property type="molecule type" value="Genomic_DNA"/>
</dbReference>
<dbReference type="Pfam" id="PF13489">
    <property type="entry name" value="Methyltransf_23"/>
    <property type="match status" value="1"/>
</dbReference>
<dbReference type="SUPFAM" id="SSF53335">
    <property type="entry name" value="S-adenosyl-L-methionine-dependent methyltransferases"/>
    <property type="match status" value="1"/>
</dbReference>
<dbReference type="PANTHER" id="PTHR43861:SF6">
    <property type="entry name" value="METHYLTRANSFERASE TYPE 11"/>
    <property type="match status" value="1"/>
</dbReference>
<dbReference type="Proteomes" id="UP000004664">
    <property type="component" value="Unassembled WGS sequence"/>
</dbReference>
<dbReference type="OrthoDB" id="9815644at2"/>
<protein>
    <submittedName>
        <fullName evidence="1">Methyltransferase type 11</fullName>
    </submittedName>
</protein>